<protein>
    <recommendedName>
        <fullName evidence="7">Pre-mRNA-splicing factor SLU7</fullName>
    </recommendedName>
</protein>
<comment type="similarity">
    <text evidence="2 7">Belongs to the SLU7 family.</text>
</comment>
<evidence type="ECO:0000256" key="2">
    <source>
        <dbReference type="ARBA" id="ARBA00007203"/>
    </source>
</evidence>
<dbReference type="RefSeq" id="XP_026686086.1">
    <property type="nucleotide sequence ID" value="XM_026830285.1"/>
</dbReference>
<dbReference type="PaxDb" id="121845-A0A3Q0JCB9"/>
<dbReference type="GO" id="GO:0000398">
    <property type="term" value="P:mRNA splicing, via spliceosome"/>
    <property type="evidence" value="ECO:0007669"/>
    <property type="project" value="UniProtKB-UniRule"/>
</dbReference>
<keyword evidence="3 7" id="KW-0507">mRNA processing</keyword>
<accession>A0A3Q0JCB9</accession>
<comment type="subunit">
    <text evidence="7">Associated with the spliceosome.</text>
</comment>
<dbReference type="GeneID" id="113471272"/>
<dbReference type="STRING" id="121845.A0A3Q0JCB9"/>
<keyword evidence="5 7" id="KW-0508">mRNA splicing</keyword>
<feature type="compositionally biased region" description="Basic and acidic residues" evidence="8">
    <location>
        <begin position="135"/>
        <end position="168"/>
    </location>
</feature>
<proteinExistence type="inferred from homology"/>
<feature type="region of interest" description="Disordered" evidence="8">
    <location>
        <begin position="92"/>
        <end position="174"/>
    </location>
</feature>
<dbReference type="PANTHER" id="PTHR12942:SF2">
    <property type="entry name" value="PRE-MRNA-SPLICING FACTOR SLU7"/>
    <property type="match status" value="1"/>
</dbReference>
<evidence type="ECO:0000256" key="3">
    <source>
        <dbReference type="ARBA" id="ARBA00022664"/>
    </source>
</evidence>
<evidence type="ECO:0000313" key="9">
    <source>
        <dbReference type="Proteomes" id="UP000079169"/>
    </source>
</evidence>
<evidence type="ECO:0000256" key="6">
    <source>
        <dbReference type="ARBA" id="ARBA00023242"/>
    </source>
</evidence>
<dbReference type="InterPro" id="IPR039974">
    <property type="entry name" value="Splicing_factor_SLU7"/>
</dbReference>
<name>A0A3Q0JCB9_DIACI</name>
<comment type="subcellular location">
    <subcellularLocation>
        <location evidence="1 7">Nucleus</location>
    </subcellularLocation>
</comment>
<reference evidence="10" key="1">
    <citation type="submission" date="2025-08" db="UniProtKB">
        <authorList>
            <consortium name="RefSeq"/>
        </authorList>
    </citation>
    <scope>IDENTIFICATION</scope>
</reference>
<evidence type="ECO:0000256" key="7">
    <source>
        <dbReference type="RuleBase" id="RU367071"/>
    </source>
</evidence>
<dbReference type="PANTHER" id="PTHR12942">
    <property type="entry name" value="STEP II SPLICING FACTOR SLU7"/>
    <property type="match status" value="1"/>
</dbReference>
<evidence type="ECO:0000256" key="1">
    <source>
        <dbReference type="ARBA" id="ARBA00004123"/>
    </source>
</evidence>
<dbReference type="KEGG" id="dci:113471272"/>
<dbReference type="Proteomes" id="UP000079169">
    <property type="component" value="Unplaced"/>
</dbReference>
<keyword evidence="9" id="KW-1185">Reference proteome</keyword>
<evidence type="ECO:0000313" key="10">
    <source>
        <dbReference type="RefSeq" id="XP_026686086.1"/>
    </source>
</evidence>
<evidence type="ECO:0000256" key="4">
    <source>
        <dbReference type="ARBA" id="ARBA00022728"/>
    </source>
</evidence>
<dbReference type="GO" id="GO:0030628">
    <property type="term" value="F:pre-mRNA 3'-splice site binding"/>
    <property type="evidence" value="ECO:0007669"/>
    <property type="project" value="UniProtKB-UniRule"/>
</dbReference>
<gene>
    <name evidence="10" type="primary">LOC113471272</name>
</gene>
<keyword evidence="4 7" id="KW-0747">Spliceosome</keyword>
<evidence type="ECO:0000256" key="8">
    <source>
        <dbReference type="SAM" id="MobiDB-lite"/>
    </source>
</evidence>
<dbReference type="AlphaFoldDB" id="A0A3Q0JCB9"/>
<sequence>MKKMYIPTIIPVYGGPGGIMECGDTSVVTPSLRIPIVQVRMDSLYEENVYPNNHTSVWGSWWHNGVWGYKCCHSFIKNSYCTGEAGLATSSVVGASLGPPPGIMNRPEHQDEDEEDSGHKKQKKSKKSKKKKKEKEKSAEEKMKEALKKEEEEQREADRLLRMDERKRSYNSMISVKEPTMESFFKKKIE</sequence>
<dbReference type="GO" id="GO:0005681">
    <property type="term" value="C:spliceosomal complex"/>
    <property type="evidence" value="ECO:0007669"/>
    <property type="project" value="UniProtKB-UniRule"/>
</dbReference>
<feature type="compositionally biased region" description="Basic residues" evidence="8">
    <location>
        <begin position="120"/>
        <end position="134"/>
    </location>
</feature>
<comment type="function">
    <text evidence="7">Involved in pre-mRNA splicing.</text>
</comment>
<evidence type="ECO:0000256" key="5">
    <source>
        <dbReference type="ARBA" id="ARBA00023187"/>
    </source>
</evidence>
<organism evidence="9 10">
    <name type="scientific">Diaphorina citri</name>
    <name type="common">Asian citrus psyllid</name>
    <dbReference type="NCBI Taxonomy" id="121845"/>
    <lineage>
        <taxon>Eukaryota</taxon>
        <taxon>Metazoa</taxon>
        <taxon>Ecdysozoa</taxon>
        <taxon>Arthropoda</taxon>
        <taxon>Hexapoda</taxon>
        <taxon>Insecta</taxon>
        <taxon>Pterygota</taxon>
        <taxon>Neoptera</taxon>
        <taxon>Paraneoptera</taxon>
        <taxon>Hemiptera</taxon>
        <taxon>Sternorrhyncha</taxon>
        <taxon>Psylloidea</taxon>
        <taxon>Psyllidae</taxon>
        <taxon>Diaphorininae</taxon>
        <taxon>Diaphorina</taxon>
    </lineage>
</organism>
<keyword evidence="6 7" id="KW-0539">Nucleus</keyword>